<evidence type="ECO:0000256" key="10">
    <source>
        <dbReference type="SAM" id="SignalP"/>
    </source>
</evidence>
<feature type="compositionally biased region" description="Polar residues" evidence="9">
    <location>
        <begin position="135"/>
        <end position="152"/>
    </location>
</feature>
<feature type="binding site" evidence="8">
    <location>
        <position position="344"/>
    </location>
    <ligand>
        <name>Zn(2+)</name>
        <dbReference type="ChEBI" id="CHEBI:29105"/>
        <note>catalytic</note>
    </ligand>
</feature>
<dbReference type="InterPro" id="IPR001590">
    <property type="entry name" value="Peptidase_M12B"/>
</dbReference>
<dbReference type="Proteomes" id="UP000515154">
    <property type="component" value="Linkage group LG6"/>
</dbReference>
<comment type="caution">
    <text evidence="8">Lacks conserved residue(s) required for the propagation of feature annotation.</text>
</comment>
<evidence type="ECO:0000256" key="6">
    <source>
        <dbReference type="ARBA" id="ARBA00023157"/>
    </source>
</evidence>
<dbReference type="GO" id="GO:0046872">
    <property type="term" value="F:metal ion binding"/>
    <property type="evidence" value="ECO:0007669"/>
    <property type="project" value="UniProtKB-KW"/>
</dbReference>
<dbReference type="Gene3D" id="3.40.390.10">
    <property type="entry name" value="Collagenase (Catalytic Domain)"/>
    <property type="match status" value="1"/>
</dbReference>
<dbReference type="Pfam" id="PF17771">
    <property type="entry name" value="ADAMTS_CR_2"/>
    <property type="match status" value="1"/>
</dbReference>
<keyword evidence="2 8" id="KW-0479">Metal-binding</keyword>
<dbReference type="SMART" id="SM00608">
    <property type="entry name" value="ACR"/>
    <property type="match status" value="1"/>
</dbReference>
<keyword evidence="3" id="KW-0378">Hydrolase</keyword>
<feature type="compositionally biased region" description="Acidic residues" evidence="9">
    <location>
        <begin position="89"/>
        <end position="100"/>
    </location>
</feature>
<dbReference type="GO" id="GO:0006508">
    <property type="term" value="P:proteolysis"/>
    <property type="evidence" value="ECO:0007669"/>
    <property type="project" value="UniProtKB-KW"/>
</dbReference>
<dbReference type="AlphaFoldDB" id="A0A6P7SJ01"/>
<feature type="compositionally biased region" description="Gly residues" evidence="9">
    <location>
        <begin position="101"/>
        <end position="119"/>
    </location>
</feature>
<dbReference type="PANTHER" id="PTHR11905:SF159">
    <property type="entry name" value="ADAM METALLOPROTEASE"/>
    <property type="match status" value="1"/>
</dbReference>
<feature type="signal peptide" evidence="10">
    <location>
        <begin position="1"/>
        <end position="20"/>
    </location>
</feature>
<dbReference type="Pfam" id="PF01421">
    <property type="entry name" value="Reprolysin"/>
    <property type="match status" value="1"/>
</dbReference>
<keyword evidence="12" id="KW-1185">Reference proteome</keyword>
<dbReference type="InterPro" id="IPR024079">
    <property type="entry name" value="MetalloPept_cat_dom_sf"/>
</dbReference>
<feature type="compositionally biased region" description="Acidic residues" evidence="9">
    <location>
        <begin position="120"/>
        <end position="134"/>
    </location>
</feature>
<feature type="chain" id="PRO_5027635240" evidence="10">
    <location>
        <begin position="21"/>
        <end position="582"/>
    </location>
</feature>
<keyword evidence="5 13" id="KW-0482">Metalloprotease</keyword>
<evidence type="ECO:0000256" key="1">
    <source>
        <dbReference type="ARBA" id="ARBA00022670"/>
    </source>
</evidence>
<evidence type="ECO:0000256" key="3">
    <source>
        <dbReference type="ARBA" id="ARBA00022801"/>
    </source>
</evidence>
<dbReference type="InterPro" id="IPR041645">
    <property type="entry name" value="ADAMTS_CR_2"/>
</dbReference>
<feature type="binding site" evidence="8">
    <location>
        <position position="338"/>
    </location>
    <ligand>
        <name>Zn(2+)</name>
        <dbReference type="ChEBI" id="CHEBI:29105"/>
        <note>catalytic</note>
    </ligand>
</feature>
<dbReference type="PROSITE" id="PS50215">
    <property type="entry name" value="ADAM_MEPRO"/>
    <property type="match status" value="1"/>
</dbReference>
<evidence type="ECO:0000256" key="9">
    <source>
        <dbReference type="SAM" id="MobiDB-lite"/>
    </source>
</evidence>
<sequence>MHVYEILLSVIAGLTFSCLARQIPAVTDTNGGDYQNFELPGYPRGTSKSESQGIIVEDVENIVTIIKKNVVKNDDISTQPPSLHRNDFFEDDDEEDDDDAGGGGGGGGGDGGGGGGGGGNEEDDEEYGDNDDESSISNKDGDLNSSQRNNVTDRAGRQRRSTRSEKRRAFLMAKVEVCIIVDYKLYNIFLEKNNYDVAVATTALEKYFAALIAMVNERYKEINEPRLSIKISLSDLWIAQSIMEASWVETHRNFLTNNVVGTHALESITKWLENQKVLRKKYDHVMVFTGHPMVNERSKTIRGIAYVGEICHKSRSASLIHDMGKYQSAGVAAHELGHSLGAFHDGVLNNTACPAEQNYIMSPTEYGSNDGKLNYMYLSECSIKQITNVLSKDSAECVFDKPNTYLEYNLQANPPGRRFTLDQQCSMVFGEKWRMCDQKSLLDNMCSTLWCQDSKEASTCRTVGGLRGIAGTRCGDGKMCWRGMCVAEFYKSTKSVCSTQKTCNGPDKNKKYCQKIVRLNPHACHRDAIASYCCESCSCQKTQNRTDRRRKRDKQRRRRRRRHIRRLRRKASRRRRRFATAP</sequence>
<evidence type="ECO:0000256" key="8">
    <source>
        <dbReference type="PROSITE-ProRule" id="PRU00276"/>
    </source>
</evidence>
<evidence type="ECO:0000256" key="7">
    <source>
        <dbReference type="ARBA" id="ARBA00023180"/>
    </source>
</evidence>
<feature type="active site" evidence="8">
    <location>
        <position position="335"/>
    </location>
</feature>
<feature type="binding site" evidence="8">
    <location>
        <position position="334"/>
    </location>
    <ligand>
        <name>Zn(2+)</name>
        <dbReference type="ChEBI" id="CHEBI:29105"/>
        <note>catalytic</note>
    </ligand>
</feature>
<keyword evidence="4 8" id="KW-0862">Zinc</keyword>
<dbReference type="PANTHER" id="PTHR11905">
    <property type="entry name" value="ADAM A DISINTEGRIN AND METALLOPROTEASE DOMAIN"/>
    <property type="match status" value="1"/>
</dbReference>
<reference evidence="13" key="1">
    <citation type="submission" date="2025-08" db="UniProtKB">
        <authorList>
            <consortium name="RefSeq"/>
        </authorList>
    </citation>
    <scope>IDENTIFICATION</scope>
</reference>
<proteinExistence type="predicted"/>
<name>A0A6P7SJ01_9MOLL</name>
<evidence type="ECO:0000256" key="2">
    <source>
        <dbReference type="ARBA" id="ARBA00022723"/>
    </source>
</evidence>
<organism evidence="12 13">
    <name type="scientific">Octopus sinensis</name>
    <name type="common">East Asian common octopus</name>
    <dbReference type="NCBI Taxonomy" id="2607531"/>
    <lineage>
        <taxon>Eukaryota</taxon>
        <taxon>Metazoa</taxon>
        <taxon>Spiralia</taxon>
        <taxon>Lophotrochozoa</taxon>
        <taxon>Mollusca</taxon>
        <taxon>Cephalopoda</taxon>
        <taxon>Coleoidea</taxon>
        <taxon>Octopodiformes</taxon>
        <taxon>Octopoda</taxon>
        <taxon>Incirrata</taxon>
        <taxon>Octopodidae</taxon>
        <taxon>Octopus</taxon>
    </lineage>
</organism>
<dbReference type="SUPFAM" id="SSF55486">
    <property type="entry name" value="Metalloproteases ('zincins'), catalytic domain"/>
    <property type="match status" value="1"/>
</dbReference>
<keyword evidence="6" id="KW-1015">Disulfide bond</keyword>
<keyword evidence="1" id="KW-0645">Protease</keyword>
<accession>A0A6P7SJ01</accession>
<keyword evidence="10" id="KW-0732">Signal</keyword>
<dbReference type="GO" id="GO:0004222">
    <property type="term" value="F:metalloendopeptidase activity"/>
    <property type="evidence" value="ECO:0007669"/>
    <property type="project" value="InterPro"/>
</dbReference>
<dbReference type="KEGG" id="osn:115213530"/>
<keyword evidence="7" id="KW-0325">Glycoprotein</keyword>
<evidence type="ECO:0000313" key="13">
    <source>
        <dbReference type="RefSeq" id="XP_029638412.1"/>
    </source>
</evidence>
<evidence type="ECO:0000259" key="11">
    <source>
        <dbReference type="PROSITE" id="PS50215"/>
    </source>
</evidence>
<evidence type="ECO:0000313" key="12">
    <source>
        <dbReference type="Proteomes" id="UP000515154"/>
    </source>
</evidence>
<dbReference type="Gene3D" id="3.40.1620.60">
    <property type="match status" value="1"/>
</dbReference>
<protein>
    <submittedName>
        <fullName evidence="13">A disintegrin and metalloproteinase with thrombospondin motifs 16</fullName>
    </submittedName>
</protein>
<feature type="domain" description="Peptidase M12B" evidence="11">
    <location>
        <begin position="173"/>
        <end position="402"/>
    </location>
</feature>
<evidence type="ECO:0000256" key="5">
    <source>
        <dbReference type="ARBA" id="ARBA00023049"/>
    </source>
</evidence>
<evidence type="ECO:0000256" key="4">
    <source>
        <dbReference type="ARBA" id="ARBA00022833"/>
    </source>
</evidence>
<dbReference type="RefSeq" id="XP_029638412.1">
    <property type="nucleotide sequence ID" value="XM_029782552.2"/>
</dbReference>
<dbReference type="InterPro" id="IPR006586">
    <property type="entry name" value="ADAM_Cys-rich"/>
</dbReference>
<feature type="region of interest" description="Disordered" evidence="9">
    <location>
        <begin position="74"/>
        <end position="163"/>
    </location>
</feature>
<gene>
    <name evidence="13" type="primary">LOC115213530</name>
</gene>